<gene>
    <name evidence="2" type="ORF">CSUI_011510</name>
</gene>
<organism evidence="2 3">
    <name type="scientific">Cystoisospora suis</name>
    <dbReference type="NCBI Taxonomy" id="483139"/>
    <lineage>
        <taxon>Eukaryota</taxon>
        <taxon>Sar</taxon>
        <taxon>Alveolata</taxon>
        <taxon>Apicomplexa</taxon>
        <taxon>Conoidasida</taxon>
        <taxon>Coccidia</taxon>
        <taxon>Eucoccidiorida</taxon>
        <taxon>Eimeriorina</taxon>
        <taxon>Sarcocystidae</taxon>
        <taxon>Cystoisospora</taxon>
    </lineage>
</organism>
<keyword evidence="3" id="KW-1185">Reference proteome</keyword>
<dbReference type="Proteomes" id="UP000221165">
    <property type="component" value="Unassembled WGS sequence"/>
</dbReference>
<feature type="region of interest" description="Disordered" evidence="1">
    <location>
        <begin position="39"/>
        <end position="66"/>
    </location>
</feature>
<protein>
    <submittedName>
        <fullName evidence="2">Uncharacterized protein</fullName>
    </submittedName>
</protein>
<dbReference type="AlphaFoldDB" id="A0A2C6JRR9"/>
<accession>A0A2C6JRR9</accession>
<name>A0A2C6JRR9_9APIC</name>
<dbReference type="GeneID" id="94434819"/>
<dbReference type="EMBL" id="MIGC01012642">
    <property type="protein sequence ID" value="PHJ14680.1"/>
    <property type="molecule type" value="Genomic_DNA"/>
</dbReference>
<evidence type="ECO:0000256" key="1">
    <source>
        <dbReference type="SAM" id="MobiDB-lite"/>
    </source>
</evidence>
<evidence type="ECO:0000313" key="2">
    <source>
        <dbReference type="EMBL" id="PHJ14680.1"/>
    </source>
</evidence>
<comment type="caution">
    <text evidence="2">The sequence shown here is derived from an EMBL/GenBank/DDBJ whole genome shotgun (WGS) entry which is preliminary data.</text>
</comment>
<dbReference type="RefSeq" id="XP_067916416.1">
    <property type="nucleotide sequence ID" value="XM_068071608.1"/>
</dbReference>
<sequence>MTFPKLHLIRNRICIDRCFEEIAEALGEMDHPDLELYSFASSSPSSSPRGASTTSWGRRGIQKVVV</sequence>
<reference evidence="2 3" key="1">
    <citation type="journal article" date="2017" name="Int. J. Parasitol.">
        <title>The genome of the protozoan parasite Cystoisospora suis and a reverse vaccinology approach to identify vaccine candidates.</title>
        <authorList>
            <person name="Palmieri N."/>
            <person name="Shrestha A."/>
            <person name="Ruttkowski B."/>
            <person name="Beck T."/>
            <person name="Vogl C."/>
            <person name="Tomley F."/>
            <person name="Blake D.P."/>
            <person name="Joachim A."/>
        </authorList>
    </citation>
    <scope>NUCLEOTIDE SEQUENCE [LARGE SCALE GENOMIC DNA]</scope>
    <source>
        <strain evidence="2 3">Wien I</strain>
    </source>
</reference>
<evidence type="ECO:0000313" key="3">
    <source>
        <dbReference type="Proteomes" id="UP000221165"/>
    </source>
</evidence>
<dbReference type="VEuPathDB" id="ToxoDB:CSUI_011510"/>
<proteinExistence type="predicted"/>
<feature type="compositionally biased region" description="Low complexity" evidence="1">
    <location>
        <begin position="39"/>
        <end position="55"/>
    </location>
</feature>